<name>A0A8X8ASA8_BRACI</name>
<accession>A0A8X8ASA8</accession>
<reference evidence="1 2" key="1">
    <citation type="submission" date="2020-02" db="EMBL/GenBank/DDBJ databases">
        <authorList>
            <person name="Ma Q."/>
            <person name="Huang Y."/>
            <person name="Song X."/>
            <person name="Pei D."/>
        </authorList>
    </citation>
    <scope>NUCLEOTIDE SEQUENCE [LARGE SCALE GENOMIC DNA]</scope>
    <source>
        <strain evidence="1">Sxm20200214</strain>
        <tissue evidence="1">Leaf</tissue>
    </source>
</reference>
<sequence>MANSKVFFRFEIWEVSVVEARLLRFWEARNFKRGGELMWADLLMIDVNVSVFFPFFPDICFKKFVDVVGEILGVKSTVTVPP</sequence>
<comment type="caution">
    <text evidence="1">The sequence shown here is derived from an EMBL/GenBank/DDBJ whole genome shotgun (WGS) entry which is preliminary data.</text>
</comment>
<evidence type="ECO:0000313" key="2">
    <source>
        <dbReference type="Proteomes" id="UP000886595"/>
    </source>
</evidence>
<dbReference type="OrthoDB" id="1931061at2759"/>
<organism evidence="1 2">
    <name type="scientific">Brassica carinata</name>
    <name type="common">Ethiopian mustard</name>
    <name type="synonym">Abyssinian cabbage</name>
    <dbReference type="NCBI Taxonomy" id="52824"/>
    <lineage>
        <taxon>Eukaryota</taxon>
        <taxon>Viridiplantae</taxon>
        <taxon>Streptophyta</taxon>
        <taxon>Embryophyta</taxon>
        <taxon>Tracheophyta</taxon>
        <taxon>Spermatophyta</taxon>
        <taxon>Magnoliopsida</taxon>
        <taxon>eudicotyledons</taxon>
        <taxon>Gunneridae</taxon>
        <taxon>Pentapetalae</taxon>
        <taxon>rosids</taxon>
        <taxon>malvids</taxon>
        <taxon>Brassicales</taxon>
        <taxon>Brassicaceae</taxon>
        <taxon>Brassiceae</taxon>
        <taxon>Brassica</taxon>
    </lineage>
</organism>
<keyword evidence="2" id="KW-1185">Reference proteome</keyword>
<protein>
    <submittedName>
        <fullName evidence="1">Uncharacterized protein</fullName>
    </submittedName>
</protein>
<dbReference type="AlphaFoldDB" id="A0A8X8ASA8"/>
<evidence type="ECO:0000313" key="1">
    <source>
        <dbReference type="EMBL" id="KAG2311634.1"/>
    </source>
</evidence>
<gene>
    <name evidence="1" type="ORF">Bca52824_023191</name>
</gene>
<dbReference type="EMBL" id="JAAMPC010000005">
    <property type="protein sequence ID" value="KAG2311634.1"/>
    <property type="molecule type" value="Genomic_DNA"/>
</dbReference>
<proteinExistence type="predicted"/>
<dbReference type="Proteomes" id="UP000886595">
    <property type="component" value="Unassembled WGS sequence"/>
</dbReference>